<keyword evidence="2" id="KW-0812">Transmembrane</keyword>
<feature type="region of interest" description="Disordered" evidence="1">
    <location>
        <begin position="231"/>
        <end position="278"/>
    </location>
</feature>
<sequence length="333" mass="37197">MALHRKQRGITHAAPQYVRIPASRSSTWAMNYSMQETRTSARRVHAKRYAEGDRSRKISSLQLRACFVLCVLLYFGAIYFADDIASIGRVVGSKQNGQNFFVHSLRPRGRKSVRVGRAVDANKVGEKKVPVRDEEGSGKDEIEQQQKNVVLRDVKPEVRKVEKTLSAAKNETDKTAKERVAEQHQKFQHETGVLEQGGERQTSAMPEVDARRKKQDADAIGQVGTKAPLEFVKDLPSAKPKTKIRGSVKVGSHKDEVTPRKEESVNTISPATEHLTQDQPLSPRAVLSNLSEIMSVEAMSRVGVTRVKEQQIHGSAHDEPVHLIGREESERDV</sequence>
<keyword evidence="2" id="KW-1133">Transmembrane helix</keyword>
<keyword evidence="2" id="KW-0472">Membrane</keyword>
<evidence type="ECO:0000256" key="1">
    <source>
        <dbReference type="SAM" id="MobiDB-lite"/>
    </source>
</evidence>
<accession>A0AAV0UW99</accession>
<dbReference type="EMBL" id="CANTFL010001445">
    <property type="protein sequence ID" value="CAI5740563.1"/>
    <property type="molecule type" value="Genomic_DNA"/>
</dbReference>
<dbReference type="Proteomes" id="UP001162031">
    <property type="component" value="Unassembled WGS sequence"/>
</dbReference>
<evidence type="ECO:0000313" key="3">
    <source>
        <dbReference type="EMBL" id="CAI5740563.1"/>
    </source>
</evidence>
<evidence type="ECO:0008006" key="5">
    <source>
        <dbReference type="Google" id="ProtNLM"/>
    </source>
</evidence>
<reference evidence="3" key="1">
    <citation type="submission" date="2022-12" db="EMBL/GenBank/DDBJ databases">
        <authorList>
            <person name="Webb A."/>
        </authorList>
    </citation>
    <scope>NUCLEOTIDE SEQUENCE</scope>
    <source>
        <strain evidence="3">Hp1</strain>
    </source>
</reference>
<evidence type="ECO:0000313" key="4">
    <source>
        <dbReference type="Proteomes" id="UP001162031"/>
    </source>
</evidence>
<evidence type="ECO:0000256" key="2">
    <source>
        <dbReference type="SAM" id="Phobius"/>
    </source>
</evidence>
<name>A0AAV0UW99_HYABA</name>
<organism evidence="3 4">
    <name type="scientific">Hyaloperonospora brassicae</name>
    <name type="common">Brassica downy mildew</name>
    <name type="synonym">Peronospora brassicae</name>
    <dbReference type="NCBI Taxonomy" id="162125"/>
    <lineage>
        <taxon>Eukaryota</taxon>
        <taxon>Sar</taxon>
        <taxon>Stramenopiles</taxon>
        <taxon>Oomycota</taxon>
        <taxon>Peronosporomycetes</taxon>
        <taxon>Peronosporales</taxon>
        <taxon>Peronosporaceae</taxon>
        <taxon>Hyaloperonospora</taxon>
    </lineage>
</organism>
<keyword evidence="4" id="KW-1185">Reference proteome</keyword>
<feature type="compositionally biased region" description="Basic and acidic residues" evidence="1">
    <location>
        <begin position="252"/>
        <end position="264"/>
    </location>
</feature>
<feature type="region of interest" description="Disordered" evidence="1">
    <location>
        <begin position="164"/>
        <end position="218"/>
    </location>
</feature>
<feature type="compositionally biased region" description="Basic and acidic residues" evidence="1">
    <location>
        <begin position="170"/>
        <end position="189"/>
    </location>
</feature>
<gene>
    <name evidence="3" type="ORF">HBR001_LOCUS8189</name>
</gene>
<protein>
    <recommendedName>
        <fullName evidence="5">Transmembrane protein</fullName>
    </recommendedName>
</protein>
<feature type="region of interest" description="Disordered" evidence="1">
    <location>
        <begin position="310"/>
        <end position="333"/>
    </location>
</feature>
<proteinExistence type="predicted"/>
<feature type="transmembrane region" description="Helical" evidence="2">
    <location>
        <begin position="61"/>
        <end position="81"/>
    </location>
</feature>
<dbReference type="AlphaFoldDB" id="A0AAV0UW99"/>
<comment type="caution">
    <text evidence="3">The sequence shown here is derived from an EMBL/GenBank/DDBJ whole genome shotgun (WGS) entry which is preliminary data.</text>
</comment>